<evidence type="ECO:0000256" key="3">
    <source>
        <dbReference type="ARBA" id="ARBA00022512"/>
    </source>
</evidence>
<dbReference type="InterPro" id="IPR001338">
    <property type="entry name" value="Class_I_Hydrophobin"/>
</dbReference>
<dbReference type="EMBL" id="ML179962">
    <property type="protein sequence ID" value="THU79905.1"/>
    <property type="molecule type" value="Genomic_DNA"/>
</dbReference>
<proteinExistence type="inferred from homology"/>
<organism evidence="7 8">
    <name type="scientific">Dendrothele bispora (strain CBS 962.96)</name>
    <dbReference type="NCBI Taxonomy" id="1314807"/>
    <lineage>
        <taxon>Eukaryota</taxon>
        <taxon>Fungi</taxon>
        <taxon>Dikarya</taxon>
        <taxon>Basidiomycota</taxon>
        <taxon>Agaricomycotina</taxon>
        <taxon>Agaricomycetes</taxon>
        <taxon>Agaricomycetidae</taxon>
        <taxon>Agaricales</taxon>
        <taxon>Agaricales incertae sedis</taxon>
        <taxon>Dendrothele</taxon>
    </lineage>
</organism>
<keyword evidence="3 6" id="KW-0134">Cell wall</keyword>
<evidence type="ECO:0000256" key="1">
    <source>
        <dbReference type="ARBA" id="ARBA00004191"/>
    </source>
</evidence>
<dbReference type="Proteomes" id="UP000297245">
    <property type="component" value="Unassembled WGS sequence"/>
</dbReference>
<dbReference type="SMART" id="SM00075">
    <property type="entry name" value="HYDRO"/>
    <property type="match status" value="1"/>
</dbReference>
<dbReference type="GO" id="GO:0005199">
    <property type="term" value="F:structural constituent of cell wall"/>
    <property type="evidence" value="ECO:0007669"/>
    <property type="project" value="InterPro"/>
</dbReference>
<dbReference type="OrthoDB" id="4225815at2759"/>
<dbReference type="Pfam" id="PF01185">
    <property type="entry name" value="Hydrophobin"/>
    <property type="match status" value="1"/>
</dbReference>
<keyword evidence="6" id="KW-0732">Signal</keyword>
<comment type="subcellular location">
    <subcellularLocation>
        <location evidence="1 6">Secreted</location>
        <location evidence="1 6">Cell wall</location>
    </subcellularLocation>
</comment>
<dbReference type="GO" id="GO:0009277">
    <property type="term" value="C:fungal-type cell wall"/>
    <property type="evidence" value="ECO:0007669"/>
    <property type="project" value="InterPro"/>
</dbReference>
<name>A0A4V6T4Z0_DENBC</name>
<keyword evidence="5 6" id="KW-1015">Disulfide bond</keyword>
<keyword evidence="4 6" id="KW-0964">Secreted</keyword>
<gene>
    <name evidence="7" type="ORF">K435DRAFT_696818</name>
</gene>
<evidence type="ECO:0000256" key="4">
    <source>
        <dbReference type="ARBA" id="ARBA00022525"/>
    </source>
</evidence>
<accession>A0A4V6T4Z0</accession>
<evidence type="ECO:0000313" key="8">
    <source>
        <dbReference type="Proteomes" id="UP000297245"/>
    </source>
</evidence>
<evidence type="ECO:0000256" key="5">
    <source>
        <dbReference type="ARBA" id="ARBA00023157"/>
    </source>
</evidence>
<evidence type="ECO:0000256" key="2">
    <source>
        <dbReference type="ARBA" id="ARBA00010446"/>
    </source>
</evidence>
<evidence type="ECO:0000313" key="7">
    <source>
        <dbReference type="EMBL" id="THU79905.1"/>
    </source>
</evidence>
<evidence type="ECO:0000256" key="6">
    <source>
        <dbReference type="RuleBase" id="RU365009"/>
    </source>
</evidence>
<reference evidence="7 8" key="1">
    <citation type="journal article" date="2019" name="Nat. Ecol. Evol.">
        <title>Megaphylogeny resolves global patterns of mushroom evolution.</title>
        <authorList>
            <person name="Varga T."/>
            <person name="Krizsan K."/>
            <person name="Foldi C."/>
            <person name="Dima B."/>
            <person name="Sanchez-Garcia M."/>
            <person name="Sanchez-Ramirez S."/>
            <person name="Szollosi G.J."/>
            <person name="Szarkandi J.G."/>
            <person name="Papp V."/>
            <person name="Albert L."/>
            <person name="Andreopoulos W."/>
            <person name="Angelini C."/>
            <person name="Antonin V."/>
            <person name="Barry K.W."/>
            <person name="Bougher N.L."/>
            <person name="Buchanan P."/>
            <person name="Buyck B."/>
            <person name="Bense V."/>
            <person name="Catcheside P."/>
            <person name="Chovatia M."/>
            <person name="Cooper J."/>
            <person name="Damon W."/>
            <person name="Desjardin D."/>
            <person name="Finy P."/>
            <person name="Geml J."/>
            <person name="Haridas S."/>
            <person name="Hughes K."/>
            <person name="Justo A."/>
            <person name="Karasinski D."/>
            <person name="Kautmanova I."/>
            <person name="Kiss B."/>
            <person name="Kocsube S."/>
            <person name="Kotiranta H."/>
            <person name="LaButti K.M."/>
            <person name="Lechner B.E."/>
            <person name="Liimatainen K."/>
            <person name="Lipzen A."/>
            <person name="Lukacs Z."/>
            <person name="Mihaltcheva S."/>
            <person name="Morgado L.N."/>
            <person name="Niskanen T."/>
            <person name="Noordeloos M.E."/>
            <person name="Ohm R.A."/>
            <person name="Ortiz-Santana B."/>
            <person name="Ovrebo C."/>
            <person name="Racz N."/>
            <person name="Riley R."/>
            <person name="Savchenko A."/>
            <person name="Shiryaev A."/>
            <person name="Soop K."/>
            <person name="Spirin V."/>
            <person name="Szebenyi C."/>
            <person name="Tomsovsky M."/>
            <person name="Tulloss R.E."/>
            <person name="Uehling J."/>
            <person name="Grigoriev I.V."/>
            <person name="Vagvolgyi C."/>
            <person name="Papp T."/>
            <person name="Martin F.M."/>
            <person name="Miettinen O."/>
            <person name="Hibbett D.S."/>
            <person name="Nagy L.G."/>
        </authorList>
    </citation>
    <scope>NUCLEOTIDE SEQUENCE [LARGE SCALE GENOMIC DNA]</scope>
    <source>
        <strain evidence="7 8">CBS 962.96</strain>
    </source>
</reference>
<keyword evidence="8" id="KW-1185">Reference proteome</keyword>
<protein>
    <recommendedName>
        <fullName evidence="6">Hydrophobin</fullName>
    </recommendedName>
</protein>
<dbReference type="AlphaFoldDB" id="A0A4V6T4Z0"/>
<sequence>MAAFAIPAGTGNVNSSKCNTGPIQCCQTVQKASENPVANVLGVLGIPVQDVNVPIGLTCDPISVIGIGGTNCASQPVCCKENNFNGLVAVGCTPINVGL</sequence>
<dbReference type="CDD" id="cd23507">
    <property type="entry name" value="hydrophobin_I"/>
    <property type="match status" value="1"/>
</dbReference>
<comment type="similarity">
    <text evidence="2 6">Belongs to the fungal hydrophobin family.</text>
</comment>